<keyword evidence="2" id="KW-1185">Reference proteome</keyword>
<dbReference type="Proteomes" id="UP001354989">
    <property type="component" value="Chromosome"/>
</dbReference>
<evidence type="ECO:0000313" key="2">
    <source>
        <dbReference type="Proteomes" id="UP001354989"/>
    </source>
</evidence>
<accession>A0ABN6L7I5</accession>
<proteinExistence type="predicted"/>
<protein>
    <submittedName>
        <fullName evidence="1">Uncharacterized protein</fullName>
    </submittedName>
</protein>
<sequence>MIVNRKGQRFADLFLLIDIELSSVCLRSAL</sequence>
<evidence type="ECO:0000313" key="1">
    <source>
        <dbReference type="EMBL" id="BDC98778.1"/>
    </source>
</evidence>
<reference evidence="1 2" key="1">
    <citation type="submission" date="2021-12" db="EMBL/GenBank/DDBJ databases">
        <title>Genome sequencing of bacteria with rrn-lacking chromosome and rrn-plasmid.</title>
        <authorList>
            <person name="Anda M."/>
            <person name="Iwasaki W."/>
        </authorList>
    </citation>
    <scope>NUCLEOTIDE SEQUENCE [LARGE SCALE GENOMIC DNA]</scope>
    <source>
        <strain evidence="1 2">NBRC 101262</strain>
    </source>
</reference>
<dbReference type="EMBL" id="AP025292">
    <property type="protein sequence ID" value="BDC98778.1"/>
    <property type="molecule type" value="Genomic_DNA"/>
</dbReference>
<gene>
    <name evidence="1" type="ORF">PEPS_10590</name>
</gene>
<name>A0ABN6L7I5_9BACT</name>
<organism evidence="1 2">
    <name type="scientific">Persicobacter psychrovividus</name>
    <dbReference type="NCBI Taxonomy" id="387638"/>
    <lineage>
        <taxon>Bacteria</taxon>
        <taxon>Pseudomonadati</taxon>
        <taxon>Bacteroidota</taxon>
        <taxon>Cytophagia</taxon>
        <taxon>Cytophagales</taxon>
        <taxon>Persicobacteraceae</taxon>
        <taxon>Persicobacter</taxon>
    </lineage>
</organism>